<evidence type="ECO:0000313" key="12">
    <source>
        <dbReference type="EMBL" id="VAV85993.1"/>
    </source>
</evidence>
<dbReference type="GO" id="GO:0001216">
    <property type="term" value="F:DNA-binding transcription activator activity"/>
    <property type="evidence" value="ECO:0007669"/>
    <property type="project" value="InterPro"/>
</dbReference>
<feature type="compositionally biased region" description="Acidic residues" evidence="9">
    <location>
        <begin position="54"/>
        <end position="68"/>
    </location>
</feature>
<gene>
    <name evidence="12" type="ORF">MNBD_BACTEROID02-641</name>
</gene>
<evidence type="ECO:0000259" key="11">
    <source>
        <dbReference type="Pfam" id="PF04963"/>
    </source>
</evidence>
<keyword evidence="7" id="KW-0238">DNA-binding</keyword>
<keyword evidence="4" id="KW-0548">Nucleotidyltransferase</keyword>
<organism evidence="12">
    <name type="scientific">hydrothermal vent metagenome</name>
    <dbReference type="NCBI Taxonomy" id="652676"/>
    <lineage>
        <taxon>unclassified sequences</taxon>
        <taxon>metagenomes</taxon>
        <taxon>ecological metagenomes</taxon>
    </lineage>
</organism>
<keyword evidence="2" id="KW-0240">DNA-directed RNA polymerase</keyword>
<evidence type="ECO:0000256" key="2">
    <source>
        <dbReference type="ARBA" id="ARBA00022478"/>
    </source>
</evidence>
<feature type="domain" description="RNA polymerase sigma factor 54 core-binding" evidence="11">
    <location>
        <begin position="111"/>
        <end position="302"/>
    </location>
</feature>
<keyword evidence="5" id="KW-0805">Transcription regulation</keyword>
<dbReference type="NCBIfam" id="TIGR02395">
    <property type="entry name" value="rpoN_sigma"/>
    <property type="match status" value="1"/>
</dbReference>
<dbReference type="PROSITE" id="PS00718">
    <property type="entry name" value="SIGMA54_2"/>
    <property type="match status" value="1"/>
</dbReference>
<dbReference type="Gene3D" id="1.10.10.1330">
    <property type="entry name" value="RNA polymerase sigma-54 factor, core-binding domain"/>
    <property type="match status" value="1"/>
</dbReference>
<dbReference type="PIRSF" id="PIRSF000774">
    <property type="entry name" value="RpoN"/>
    <property type="match status" value="1"/>
</dbReference>
<keyword evidence="8" id="KW-0804">Transcription</keyword>
<dbReference type="Gene3D" id="1.10.10.60">
    <property type="entry name" value="Homeodomain-like"/>
    <property type="match status" value="1"/>
</dbReference>
<evidence type="ECO:0000256" key="5">
    <source>
        <dbReference type="ARBA" id="ARBA00023015"/>
    </source>
</evidence>
<dbReference type="GO" id="GO:0016987">
    <property type="term" value="F:sigma factor activity"/>
    <property type="evidence" value="ECO:0007669"/>
    <property type="project" value="UniProtKB-KW"/>
</dbReference>
<proteinExistence type="inferred from homology"/>
<dbReference type="GO" id="GO:0016779">
    <property type="term" value="F:nucleotidyltransferase activity"/>
    <property type="evidence" value="ECO:0007669"/>
    <property type="project" value="UniProtKB-KW"/>
</dbReference>
<evidence type="ECO:0000256" key="1">
    <source>
        <dbReference type="ARBA" id="ARBA00008798"/>
    </source>
</evidence>
<keyword evidence="3" id="KW-0808">Transferase</keyword>
<dbReference type="Pfam" id="PF04552">
    <property type="entry name" value="Sigma54_DBD"/>
    <property type="match status" value="1"/>
</dbReference>
<sequence>MLKQYLQFKLSQKLSPQQIQLMKLIQLPTQAFEQRLKQELEENPALESGKENTEEFEDNFDNQDDFNDSDSINAEDINVDEYLSDDEIPDYRMQANNYSVDDEEKSIPYASGTSFTQHLTNQLNTFRLDEEGYKIAEFLVGSVDSSGYIRRSLSDILDDLAFTQNVYTTEDKIESILKIVQQLDPAGVGARNLQECLLIQLHRKSKSPSVELAIQIIDKAFDQFSKKHYKKLIQKFNISEDELKKAILEIEHLNPKPGGSFSGNTRIVEHVVPDFTIRIIDGELELTLNGRNAPELHVSREYNNMLKGYKESKDKSKSQKDAVMFIKQKLDAAKWFIEAIRQRQQTLFVTMSAIMHYQKDYFLSGDERKLKPMILKDIAEEIGMDISTVSRVANSKYVDTPYGTKLIKEFFSESMKNDQGEDVSTREIKKILETVIEEEGKKKPLTDEKLAKILKEKGYPIARRTVAKYREQLDIPVARLRKQI</sequence>
<evidence type="ECO:0000256" key="7">
    <source>
        <dbReference type="ARBA" id="ARBA00023125"/>
    </source>
</evidence>
<reference evidence="12" key="1">
    <citation type="submission" date="2018-06" db="EMBL/GenBank/DDBJ databases">
        <authorList>
            <person name="Zhirakovskaya E."/>
        </authorList>
    </citation>
    <scope>NUCLEOTIDE SEQUENCE</scope>
</reference>
<feature type="region of interest" description="Disordered" evidence="9">
    <location>
        <begin position="42"/>
        <end position="73"/>
    </location>
</feature>
<evidence type="ECO:0000256" key="3">
    <source>
        <dbReference type="ARBA" id="ARBA00022679"/>
    </source>
</evidence>
<dbReference type="EMBL" id="UOEB01000272">
    <property type="protein sequence ID" value="VAV85993.1"/>
    <property type="molecule type" value="Genomic_DNA"/>
</dbReference>
<feature type="domain" description="RNA polymerase sigma factor 54 DNA-binding" evidence="10">
    <location>
        <begin position="325"/>
        <end position="483"/>
    </location>
</feature>
<dbReference type="GO" id="GO:0000428">
    <property type="term" value="C:DNA-directed RNA polymerase complex"/>
    <property type="evidence" value="ECO:0007669"/>
    <property type="project" value="UniProtKB-KW"/>
</dbReference>
<dbReference type="InterPro" id="IPR000394">
    <property type="entry name" value="RNA_pol_sigma_54"/>
</dbReference>
<dbReference type="AlphaFoldDB" id="A0A3B0RN96"/>
<accession>A0A3B0RN96</accession>
<dbReference type="PROSITE" id="PS50044">
    <property type="entry name" value="SIGMA54_3"/>
    <property type="match status" value="1"/>
</dbReference>
<evidence type="ECO:0000256" key="6">
    <source>
        <dbReference type="ARBA" id="ARBA00023082"/>
    </source>
</evidence>
<evidence type="ECO:0000256" key="9">
    <source>
        <dbReference type="SAM" id="MobiDB-lite"/>
    </source>
</evidence>
<dbReference type="Pfam" id="PF00309">
    <property type="entry name" value="Sigma54_AID"/>
    <property type="match status" value="1"/>
</dbReference>
<protein>
    <submittedName>
        <fullName evidence="12">RNA polymerase sigma-54 factor RpoN</fullName>
    </submittedName>
</protein>
<dbReference type="GO" id="GO:0006352">
    <property type="term" value="P:DNA-templated transcription initiation"/>
    <property type="evidence" value="ECO:0007669"/>
    <property type="project" value="InterPro"/>
</dbReference>
<comment type="similarity">
    <text evidence="1">Belongs to the sigma-54 factor family.</text>
</comment>
<dbReference type="Pfam" id="PF04963">
    <property type="entry name" value="Sigma54_CBD"/>
    <property type="match status" value="1"/>
</dbReference>
<name>A0A3B0RN96_9ZZZZ</name>
<dbReference type="InterPro" id="IPR007634">
    <property type="entry name" value="RNA_pol_sigma_54_DNA-bd"/>
</dbReference>
<evidence type="ECO:0000256" key="4">
    <source>
        <dbReference type="ARBA" id="ARBA00022695"/>
    </source>
</evidence>
<evidence type="ECO:0000259" key="10">
    <source>
        <dbReference type="Pfam" id="PF04552"/>
    </source>
</evidence>
<keyword evidence="6" id="KW-0731">Sigma factor</keyword>
<dbReference type="PANTHER" id="PTHR32248:SF4">
    <property type="entry name" value="RNA POLYMERASE SIGMA-54 FACTOR"/>
    <property type="match status" value="1"/>
</dbReference>
<dbReference type="GO" id="GO:0003677">
    <property type="term" value="F:DNA binding"/>
    <property type="evidence" value="ECO:0007669"/>
    <property type="project" value="UniProtKB-KW"/>
</dbReference>
<dbReference type="PRINTS" id="PR00045">
    <property type="entry name" value="SIGMA54FCT"/>
</dbReference>
<dbReference type="InterPro" id="IPR038709">
    <property type="entry name" value="RpoN_core-bd_sf"/>
</dbReference>
<dbReference type="PANTHER" id="PTHR32248">
    <property type="entry name" value="RNA POLYMERASE SIGMA-54 FACTOR"/>
    <property type="match status" value="1"/>
</dbReference>
<evidence type="ECO:0000256" key="8">
    <source>
        <dbReference type="ARBA" id="ARBA00023163"/>
    </source>
</evidence>
<dbReference type="InterPro" id="IPR007046">
    <property type="entry name" value="RNA_pol_sigma_54_core-bd"/>
</dbReference>